<proteinExistence type="predicted"/>
<reference evidence="1" key="1">
    <citation type="submission" date="2021-03" db="EMBL/GenBank/DDBJ databases">
        <title>Description of Psychrosphaera ytuae sp. nov. isolated from deep sea sediment of South China Sea.</title>
        <authorList>
            <person name="Zhang J."/>
            <person name="Xu X.-D."/>
        </authorList>
    </citation>
    <scope>NUCLEOTIDE SEQUENCE</scope>
    <source>
        <strain evidence="1">MTZ26</strain>
    </source>
</reference>
<dbReference type="EMBL" id="CP072110">
    <property type="protein sequence ID" value="QTH64806.1"/>
    <property type="molecule type" value="Genomic_DNA"/>
</dbReference>
<dbReference type="KEGG" id="psym:J1N51_04930"/>
<evidence type="ECO:0000313" key="1">
    <source>
        <dbReference type="EMBL" id="QTH64806.1"/>
    </source>
</evidence>
<organism evidence="1 2">
    <name type="scientific">Psychrosphaera ytuae</name>
    <dbReference type="NCBI Taxonomy" id="2820710"/>
    <lineage>
        <taxon>Bacteria</taxon>
        <taxon>Pseudomonadati</taxon>
        <taxon>Pseudomonadota</taxon>
        <taxon>Gammaproteobacteria</taxon>
        <taxon>Alteromonadales</taxon>
        <taxon>Pseudoalteromonadaceae</taxon>
        <taxon>Psychrosphaera</taxon>
    </lineage>
</organism>
<dbReference type="Proteomes" id="UP000682739">
    <property type="component" value="Chromosome"/>
</dbReference>
<sequence>MKKHVSSMRLHWLTKSLSIAIVWLLTSDSIILSKQEVKRHFEASSTYIYAAAEQQNASAQFQAYQISQYLPYLTSAAQQGHVQAAWQLYKVLEAKGTAAPSEDTGDEFWLEYLVAKDHPQALIEYGLKQIRIGQLPELPLWLTQKSDTLANAVLSPHYQSMFDGLWALTELFELTYKTDNYSEEVEQLAVSLLQRASTIALPKNHFESKTEPQRCTQLVQALVGSERHAQNLASILDFMSTFNKGGRYCFSKPIIDPRLLAICPEDEFGRAQCHSNLLSRIKERYRPTDDKAKSTHWIIVTKQGNANTRDNLIFIDEQDTAQVLLHELAHWSGLIDEYQLRPEQQAFVCRGTKPYWPGKNVLVAPKAVAQAELESQLGKPLYPVQTCAGSQYNSYRVQAQSTIMEYFDLPISGAYQELIFAAEE</sequence>
<dbReference type="AlphaFoldDB" id="A0A975DCX9"/>
<name>A0A975DCX9_9GAMM</name>
<evidence type="ECO:0000313" key="2">
    <source>
        <dbReference type="Proteomes" id="UP000682739"/>
    </source>
</evidence>
<dbReference type="RefSeq" id="WP_208832860.1">
    <property type="nucleotide sequence ID" value="NZ_CP072110.1"/>
</dbReference>
<evidence type="ECO:0008006" key="3">
    <source>
        <dbReference type="Google" id="ProtNLM"/>
    </source>
</evidence>
<gene>
    <name evidence="1" type="ORF">J1N51_04930</name>
</gene>
<protein>
    <recommendedName>
        <fullName evidence="3">Sel1 repeat family protein</fullName>
    </recommendedName>
</protein>
<dbReference type="Gene3D" id="1.25.40.10">
    <property type="entry name" value="Tetratricopeptide repeat domain"/>
    <property type="match status" value="1"/>
</dbReference>
<dbReference type="InterPro" id="IPR011990">
    <property type="entry name" value="TPR-like_helical_dom_sf"/>
</dbReference>
<keyword evidence="2" id="KW-1185">Reference proteome</keyword>
<accession>A0A975DCX9</accession>